<feature type="compositionally biased region" description="Basic and acidic residues" evidence="1">
    <location>
        <begin position="65"/>
        <end position="77"/>
    </location>
</feature>
<name>A0A0F9FYY1_9ZZZZ</name>
<gene>
    <name evidence="2" type="ORF">LCGC14_1893760</name>
</gene>
<comment type="caution">
    <text evidence="2">The sequence shown here is derived from an EMBL/GenBank/DDBJ whole genome shotgun (WGS) entry which is preliminary data.</text>
</comment>
<accession>A0A0F9FYY1</accession>
<protein>
    <submittedName>
        <fullName evidence="2">Uncharacterized protein</fullName>
    </submittedName>
</protein>
<sequence length="77" mass="8840">MQTVHFVDQGQDFLEWDIEDGKVVGCRPFQGWVWEGTQVHNTDIQPGDILEITTPRGNRTTLNHPVERVEEGQHAEN</sequence>
<proteinExistence type="predicted"/>
<feature type="region of interest" description="Disordered" evidence="1">
    <location>
        <begin position="48"/>
        <end position="77"/>
    </location>
</feature>
<evidence type="ECO:0000256" key="1">
    <source>
        <dbReference type="SAM" id="MobiDB-lite"/>
    </source>
</evidence>
<dbReference type="AlphaFoldDB" id="A0A0F9FYY1"/>
<reference evidence="2" key="1">
    <citation type="journal article" date="2015" name="Nature">
        <title>Complex archaea that bridge the gap between prokaryotes and eukaryotes.</title>
        <authorList>
            <person name="Spang A."/>
            <person name="Saw J.H."/>
            <person name="Jorgensen S.L."/>
            <person name="Zaremba-Niedzwiedzka K."/>
            <person name="Martijn J."/>
            <person name="Lind A.E."/>
            <person name="van Eijk R."/>
            <person name="Schleper C."/>
            <person name="Guy L."/>
            <person name="Ettema T.J."/>
        </authorList>
    </citation>
    <scope>NUCLEOTIDE SEQUENCE</scope>
</reference>
<evidence type="ECO:0000313" key="2">
    <source>
        <dbReference type="EMBL" id="KKL91528.1"/>
    </source>
</evidence>
<organism evidence="2">
    <name type="scientific">marine sediment metagenome</name>
    <dbReference type="NCBI Taxonomy" id="412755"/>
    <lineage>
        <taxon>unclassified sequences</taxon>
        <taxon>metagenomes</taxon>
        <taxon>ecological metagenomes</taxon>
    </lineage>
</organism>
<dbReference type="EMBL" id="LAZR01019707">
    <property type="protein sequence ID" value="KKL91528.1"/>
    <property type="molecule type" value="Genomic_DNA"/>
</dbReference>